<evidence type="ECO:0000256" key="6">
    <source>
        <dbReference type="ARBA" id="ARBA00022839"/>
    </source>
</evidence>
<feature type="binding site" evidence="14">
    <location>
        <begin position="22"/>
        <end position="29"/>
    </location>
    <ligand>
        <name>ATP</name>
        <dbReference type="ChEBI" id="CHEBI:30616"/>
    </ligand>
</feature>
<dbReference type="InterPro" id="IPR014152">
    <property type="entry name" value="AddA"/>
</dbReference>
<dbReference type="GO" id="GO:0000725">
    <property type="term" value="P:recombinational repair"/>
    <property type="evidence" value="ECO:0007669"/>
    <property type="project" value="TreeGrafter"/>
</dbReference>
<evidence type="ECO:0000256" key="7">
    <source>
        <dbReference type="ARBA" id="ARBA00022840"/>
    </source>
</evidence>
<comment type="caution">
    <text evidence="17">The sequence shown here is derived from an EMBL/GenBank/DDBJ whole genome shotgun (WGS) entry which is preliminary data.</text>
</comment>
<keyword evidence="3" id="KW-0227">DNA damage</keyword>
<keyword evidence="10" id="KW-0413">Isomerase</keyword>
<dbReference type="SUPFAM" id="SSF52980">
    <property type="entry name" value="Restriction endonuclease-like"/>
    <property type="match status" value="1"/>
</dbReference>
<dbReference type="PANTHER" id="PTHR11070:SF48">
    <property type="entry name" value="ATP-DEPENDENT HELICASE_NUCLEASE SUBUNIT A"/>
    <property type="match status" value="1"/>
</dbReference>
<evidence type="ECO:0000256" key="13">
    <source>
        <dbReference type="ARBA" id="ARBA00048988"/>
    </source>
</evidence>
<dbReference type="Pfam" id="PF00580">
    <property type="entry name" value="UvrD-helicase"/>
    <property type="match status" value="1"/>
</dbReference>
<gene>
    <name evidence="17" type="ORF">HNR45_000827</name>
</gene>
<reference evidence="17 18" key="1">
    <citation type="submission" date="2020-08" db="EMBL/GenBank/DDBJ databases">
        <title>Genomic Encyclopedia of Type Strains, Phase IV (KMG-IV): sequencing the most valuable type-strain genomes for metagenomic binning, comparative biology and taxonomic classification.</title>
        <authorList>
            <person name="Goeker M."/>
        </authorList>
    </citation>
    <scope>NUCLEOTIDE SEQUENCE [LARGE SCALE GENOMIC DNA]</scope>
    <source>
        <strain evidence="17 18">DSM 21255</strain>
    </source>
</reference>
<dbReference type="Gene3D" id="3.90.320.10">
    <property type="match status" value="1"/>
</dbReference>
<evidence type="ECO:0000256" key="10">
    <source>
        <dbReference type="ARBA" id="ARBA00023235"/>
    </source>
</evidence>
<feature type="domain" description="UvrD-like helicase C-terminal" evidence="16">
    <location>
        <begin position="497"/>
        <end position="795"/>
    </location>
</feature>
<comment type="catalytic activity">
    <reaction evidence="13">
        <text>ATP + H2O = ADP + phosphate + H(+)</text>
        <dbReference type="Rhea" id="RHEA:13065"/>
        <dbReference type="ChEBI" id="CHEBI:15377"/>
        <dbReference type="ChEBI" id="CHEBI:15378"/>
        <dbReference type="ChEBI" id="CHEBI:30616"/>
        <dbReference type="ChEBI" id="CHEBI:43474"/>
        <dbReference type="ChEBI" id="CHEBI:456216"/>
        <dbReference type="EC" id="5.6.2.4"/>
    </reaction>
</comment>
<proteinExistence type="predicted"/>
<keyword evidence="18" id="KW-1185">Reference proteome</keyword>
<dbReference type="SUPFAM" id="SSF52540">
    <property type="entry name" value="P-loop containing nucleoside triphosphate hydrolases"/>
    <property type="match status" value="1"/>
</dbReference>
<dbReference type="Gene3D" id="3.40.50.300">
    <property type="entry name" value="P-loop containing nucleotide triphosphate hydrolases"/>
    <property type="match status" value="4"/>
</dbReference>
<dbReference type="GO" id="GO:0043138">
    <property type="term" value="F:3'-5' DNA helicase activity"/>
    <property type="evidence" value="ECO:0007669"/>
    <property type="project" value="UniProtKB-EC"/>
</dbReference>
<protein>
    <recommendedName>
        <fullName evidence="12">DNA 3'-5' helicase</fullName>
        <ecNumber evidence="12">5.6.2.4</ecNumber>
    </recommendedName>
</protein>
<dbReference type="InterPro" id="IPR027417">
    <property type="entry name" value="P-loop_NTPase"/>
</dbReference>
<evidence type="ECO:0000256" key="14">
    <source>
        <dbReference type="PROSITE-ProRule" id="PRU00560"/>
    </source>
</evidence>
<accession>A0A841QYV1</accession>
<keyword evidence="2 14" id="KW-0547">Nucleotide-binding</keyword>
<keyword evidence="4 14" id="KW-0378">Hydrolase</keyword>
<dbReference type="PANTHER" id="PTHR11070">
    <property type="entry name" value="UVRD / RECB / PCRA DNA HELICASE FAMILY MEMBER"/>
    <property type="match status" value="1"/>
</dbReference>
<dbReference type="EMBL" id="JACHHI010000003">
    <property type="protein sequence ID" value="MBB6477794.1"/>
    <property type="molecule type" value="Genomic_DNA"/>
</dbReference>
<evidence type="ECO:0000256" key="12">
    <source>
        <dbReference type="ARBA" id="ARBA00034808"/>
    </source>
</evidence>
<dbReference type="InterPro" id="IPR011335">
    <property type="entry name" value="Restrct_endonuc-II-like"/>
</dbReference>
<dbReference type="GO" id="GO:0003677">
    <property type="term" value="F:DNA binding"/>
    <property type="evidence" value="ECO:0007669"/>
    <property type="project" value="UniProtKB-KW"/>
</dbReference>
<dbReference type="Pfam" id="PF12705">
    <property type="entry name" value="PDDEXK_1"/>
    <property type="match status" value="1"/>
</dbReference>
<dbReference type="InterPro" id="IPR038726">
    <property type="entry name" value="PDDEXK_AddAB-type"/>
</dbReference>
<keyword evidence="9" id="KW-0234">DNA repair</keyword>
<dbReference type="NCBIfam" id="TIGR02785">
    <property type="entry name" value="addA_Gpos"/>
    <property type="match status" value="1"/>
</dbReference>
<evidence type="ECO:0000256" key="8">
    <source>
        <dbReference type="ARBA" id="ARBA00023125"/>
    </source>
</evidence>
<dbReference type="GO" id="GO:0005829">
    <property type="term" value="C:cytosol"/>
    <property type="evidence" value="ECO:0007669"/>
    <property type="project" value="TreeGrafter"/>
</dbReference>
<dbReference type="GeneID" id="93486109"/>
<keyword evidence="8" id="KW-0238">DNA-binding</keyword>
<keyword evidence="6" id="KW-0269">Exonuclease</keyword>
<dbReference type="InterPro" id="IPR014017">
    <property type="entry name" value="DNA_helicase_UvrD-like_C"/>
</dbReference>
<dbReference type="EC" id="5.6.2.4" evidence="12"/>
<dbReference type="AlphaFoldDB" id="A0A841QYV1"/>
<evidence type="ECO:0000256" key="1">
    <source>
        <dbReference type="ARBA" id="ARBA00022722"/>
    </source>
</evidence>
<evidence type="ECO:0000259" key="16">
    <source>
        <dbReference type="PROSITE" id="PS51217"/>
    </source>
</evidence>
<dbReference type="Pfam" id="PF13361">
    <property type="entry name" value="UvrD_C"/>
    <property type="match status" value="1"/>
</dbReference>
<evidence type="ECO:0000256" key="9">
    <source>
        <dbReference type="ARBA" id="ARBA00023204"/>
    </source>
</evidence>
<evidence type="ECO:0000313" key="17">
    <source>
        <dbReference type="EMBL" id="MBB6477794.1"/>
    </source>
</evidence>
<dbReference type="GO" id="GO:0033202">
    <property type="term" value="C:DNA helicase complex"/>
    <property type="evidence" value="ECO:0007669"/>
    <property type="project" value="TreeGrafter"/>
</dbReference>
<dbReference type="GO" id="GO:0006302">
    <property type="term" value="P:double-strand break repair"/>
    <property type="evidence" value="ECO:0007669"/>
    <property type="project" value="InterPro"/>
</dbReference>
<evidence type="ECO:0000313" key="18">
    <source>
        <dbReference type="Proteomes" id="UP000591941"/>
    </source>
</evidence>
<evidence type="ECO:0000256" key="3">
    <source>
        <dbReference type="ARBA" id="ARBA00022763"/>
    </source>
</evidence>
<evidence type="ECO:0000259" key="15">
    <source>
        <dbReference type="PROSITE" id="PS51198"/>
    </source>
</evidence>
<dbReference type="InterPro" id="IPR011604">
    <property type="entry name" value="PDDEXK-like_dom_sf"/>
</dbReference>
<dbReference type="Proteomes" id="UP000591941">
    <property type="component" value="Unassembled WGS sequence"/>
</dbReference>
<keyword evidence="5 14" id="KW-0347">Helicase</keyword>
<dbReference type="InterPro" id="IPR000212">
    <property type="entry name" value="DNA_helicase_UvrD/REP"/>
</dbReference>
<dbReference type="GO" id="GO:0005524">
    <property type="term" value="F:ATP binding"/>
    <property type="evidence" value="ECO:0007669"/>
    <property type="project" value="UniProtKB-UniRule"/>
</dbReference>
<evidence type="ECO:0000256" key="2">
    <source>
        <dbReference type="ARBA" id="ARBA00022741"/>
    </source>
</evidence>
<sequence length="1229" mass="137226">MQWTTEQEAAITSRRQNLLVAAAAGSGKTAVLVERIIRRLLDPHDPADITRILVMTFTRAAAQEMRTRIGTALAAAAATTPSAHIDRQLALLGSAQISTIHAFCQQIIRQYFYRLDLDAGFRQGGEQELALGRLEALEQTLFEAYEEASPEFLQLADFFRTKTNDAQLRAAVLRLYDYSRSMPFPEAWLEALAAPYAEADLADLTPLWEEWRAGVTQWRTQLQDALDELALYPQLQNAREVLAADYATATALCDGADWDAIYDAAQAYAPMRWPGGKLKDEAAKAAKTAAKEIRDAGKAWLKSWTEGILAAAPATWREDLQATAPLVAALVKVTETFAAAYATWKKSERLIDFSDLEHYALTLLLAPESTPDALLPSDIARELAREYDEIMVDEYQDTNGVQELIASLIARADNRFMVGDVKQSIYRFRLADPTIFLGQYERFSRDAQAPSRRIDLRENFRSDRTVLDAVNEVFARIMQPPAAEFSYDENAAFIPGRTITDAPENWVGGSVSVRFVTPSDDATTMDAADIPPADDDAEEEPLSAMEAQAQAIADELLHLHETAVVQENDGAFRPFRWRDAVILMRSVASRIDVFVEVLRSAGIPVYAEQAGGYFAATEVQTMLSLLRWLDNSRRDLEAAAVLRSPLVGCDERDLAEMALLRNEEAPALWDVLPTWLARLTDEEKRGRVGAFYALLIGWQLLARQAGIGQLVRRIYEESGYHAYVGGLPSGSLRRANLEALYARAVEFDDGAGGGISRFLEYLEELQRQKQDLSVPSTMGENEDAVRIMTIHKSKGLEFPVVFLANIDKEFNRKDTQARLLLHRRYGIGLSRYDAKRRLTYPTVRWHLLREILRRETLAEEQRLLYVAMTRARDKLYLYAGPSPTGAHVAPEAARSYLDWLWPHLENETLPRWDVQTVTPTWNEAVTTVVDPRLENVRQGTLTGTPLPTEISERLSWQYDKLLATQIPAKVTVTEVTHHLGEITAALPPLPKTERPATDYPLPILTVQPAQMADEMAATKAVRLVATEEDAAAESEIINDAWVRPPQFVTPDMRPDGGARYGTLMHRILAEIGAGDGTTTAQAYLDQLQQAQKITPAEAKLAHRRDLDLWLTCDTAAEIRQSSFVLRECPFGMLLPASVALGVPAGDDEVFLQGVIDCLYATASGDLAILDYKTDRVDTANVLYERYHRQLDLYAHAATRIWQRPVVKKIIYSLALHEAIAWQDDGGAVL</sequence>
<evidence type="ECO:0000256" key="5">
    <source>
        <dbReference type="ARBA" id="ARBA00022806"/>
    </source>
</evidence>
<organism evidence="17 18">
    <name type="scientific">Negativicoccus succinicivorans</name>
    <dbReference type="NCBI Taxonomy" id="620903"/>
    <lineage>
        <taxon>Bacteria</taxon>
        <taxon>Bacillati</taxon>
        <taxon>Bacillota</taxon>
        <taxon>Negativicutes</taxon>
        <taxon>Veillonellales</taxon>
        <taxon>Veillonellaceae</taxon>
        <taxon>Negativicoccus</taxon>
    </lineage>
</organism>
<comment type="catalytic activity">
    <reaction evidence="11">
        <text>Couples ATP hydrolysis with the unwinding of duplex DNA by translocating in the 3'-5' direction.</text>
        <dbReference type="EC" id="5.6.2.4"/>
    </reaction>
</comment>
<dbReference type="RefSeq" id="WP_159822748.1">
    <property type="nucleotide sequence ID" value="NZ_CABWNB010000002.1"/>
</dbReference>
<feature type="domain" description="UvrD-like helicase ATP-binding" evidence="15">
    <location>
        <begin position="1"/>
        <end position="463"/>
    </location>
</feature>
<evidence type="ECO:0000256" key="11">
    <source>
        <dbReference type="ARBA" id="ARBA00034617"/>
    </source>
</evidence>
<keyword evidence="7 14" id="KW-0067">ATP-binding</keyword>
<dbReference type="PROSITE" id="PS51217">
    <property type="entry name" value="UVRD_HELICASE_CTER"/>
    <property type="match status" value="1"/>
</dbReference>
<dbReference type="OrthoDB" id="9810135at2"/>
<evidence type="ECO:0000256" key="4">
    <source>
        <dbReference type="ARBA" id="ARBA00022801"/>
    </source>
</evidence>
<dbReference type="PROSITE" id="PS51198">
    <property type="entry name" value="UVRD_HELICASE_ATP_BIND"/>
    <property type="match status" value="1"/>
</dbReference>
<keyword evidence="1" id="KW-0540">Nuclease</keyword>
<dbReference type="InterPro" id="IPR014016">
    <property type="entry name" value="UvrD-like_ATP-bd"/>
</dbReference>
<dbReference type="GO" id="GO:0004527">
    <property type="term" value="F:exonuclease activity"/>
    <property type="evidence" value="ECO:0007669"/>
    <property type="project" value="UniProtKB-KW"/>
</dbReference>
<name>A0A841QYV1_9FIRM</name>